<keyword evidence="2" id="KW-0175">Coiled coil</keyword>
<dbReference type="NCBIfam" id="TIGR01730">
    <property type="entry name" value="RND_mfp"/>
    <property type="match status" value="1"/>
</dbReference>
<dbReference type="InterPro" id="IPR006143">
    <property type="entry name" value="RND_pump_MFP"/>
</dbReference>
<dbReference type="Proteomes" id="UP001597374">
    <property type="component" value="Unassembled WGS sequence"/>
</dbReference>
<comment type="similarity">
    <text evidence="1">Belongs to the membrane fusion protein (MFP) (TC 8.A.1) family.</text>
</comment>
<dbReference type="PROSITE" id="PS51257">
    <property type="entry name" value="PROKAR_LIPOPROTEIN"/>
    <property type="match status" value="1"/>
</dbReference>
<dbReference type="InterPro" id="IPR058639">
    <property type="entry name" value="BSH_YknX-like"/>
</dbReference>
<organism evidence="5 6">
    <name type="scientific">Pontibacter ruber</name>
    <dbReference type="NCBI Taxonomy" id="1343895"/>
    <lineage>
        <taxon>Bacteria</taxon>
        <taxon>Pseudomonadati</taxon>
        <taxon>Bacteroidota</taxon>
        <taxon>Cytophagia</taxon>
        <taxon>Cytophagales</taxon>
        <taxon>Hymenobacteraceae</taxon>
        <taxon>Pontibacter</taxon>
    </lineage>
</organism>
<dbReference type="PRINTS" id="PR01490">
    <property type="entry name" value="RTXTOXIND"/>
</dbReference>
<evidence type="ECO:0000313" key="5">
    <source>
        <dbReference type="EMBL" id="MFD2245206.1"/>
    </source>
</evidence>
<feature type="domain" description="YknX-like barrel-sandwich hybrid" evidence="4">
    <location>
        <begin position="63"/>
        <end position="220"/>
    </location>
</feature>
<dbReference type="Pfam" id="PF25984">
    <property type="entry name" value="BSH_YknX"/>
    <property type="match status" value="1"/>
</dbReference>
<evidence type="ECO:0000259" key="4">
    <source>
        <dbReference type="Pfam" id="PF25984"/>
    </source>
</evidence>
<feature type="coiled-coil region" evidence="2">
    <location>
        <begin position="83"/>
        <end position="124"/>
    </location>
</feature>
<proteinExistence type="inferred from homology"/>
<keyword evidence="6" id="KW-1185">Reference proteome</keyword>
<feature type="domain" description="CusB-like beta-barrel" evidence="3">
    <location>
        <begin position="239"/>
        <end position="309"/>
    </location>
</feature>
<dbReference type="Pfam" id="PF25954">
    <property type="entry name" value="Beta-barrel_RND_2"/>
    <property type="match status" value="1"/>
</dbReference>
<dbReference type="RefSeq" id="WP_250429337.1">
    <property type="nucleotide sequence ID" value="NZ_JALPRR010000002.1"/>
</dbReference>
<dbReference type="PANTHER" id="PTHR30469:SF15">
    <property type="entry name" value="HLYD FAMILY OF SECRETION PROTEINS"/>
    <property type="match status" value="1"/>
</dbReference>
<evidence type="ECO:0000256" key="2">
    <source>
        <dbReference type="SAM" id="Coils"/>
    </source>
</evidence>
<name>A0ABW5CS08_9BACT</name>
<evidence type="ECO:0000313" key="6">
    <source>
        <dbReference type="Proteomes" id="UP001597374"/>
    </source>
</evidence>
<evidence type="ECO:0000256" key="1">
    <source>
        <dbReference type="ARBA" id="ARBA00009477"/>
    </source>
</evidence>
<reference evidence="6" key="1">
    <citation type="journal article" date="2019" name="Int. J. Syst. Evol. Microbiol.">
        <title>The Global Catalogue of Microorganisms (GCM) 10K type strain sequencing project: providing services to taxonomists for standard genome sequencing and annotation.</title>
        <authorList>
            <consortium name="The Broad Institute Genomics Platform"/>
            <consortium name="The Broad Institute Genome Sequencing Center for Infectious Disease"/>
            <person name="Wu L."/>
            <person name="Ma J."/>
        </authorList>
    </citation>
    <scope>NUCLEOTIDE SEQUENCE [LARGE SCALE GENOMIC DNA]</scope>
    <source>
        <strain evidence="6">CGMCC 4.1782</strain>
    </source>
</reference>
<comment type="caution">
    <text evidence="5">The sequence shown here is derived from an EMBL/GenBank/DDBJ whole genome shotgun (WGS) entry which is preliminary data.</text>
</comment>
<accession>A0ABW5CS08</accession>
<dbReference type="EMBL" id="JBHUIM010000001">
    <property type="protein sequence ID" value="MFD2245206.1"/>
    <property type="molecule type" value="Genomic_DNA"/>
</dbReference>
<dbReference type="InterPro" id="IPR058792">
    <property type="entry name" value="Beta-barrel_RND_2"/>
</dbReference>
<dbReference type="Gene3D" id="2.40.50.100">
    <property type="match status" value="1"/>
</dbReference>
<dbReference type="Gene3D" id="2.40.420.20">
    <property type="match status" value="1"/>
</dbReference>
<gene>
    <name evidence="5" type="ORF">ACFSKP_03000</name>
</gene>
<sequence>MLELHKNRQMKLYFRFAFILLVLAACTGKQEKTQPTVEDISESVYASGVVKSRDQYQLFPKVSGNIQQIFVTEGDVVKKGQPLMKVENEEARLSTENARIAAEYARVSANAEKLNELKEAIELARIKKQNDSLLLVRQRNLWAKQIGTRVELEQRELNYENSVTSYRSAILRYNDLKKQLNFAARQSQKSLQISETMAEDYTVKSETNGKVYSVLKEKGEMVSPQIPVAVIGDANEFILELQVDEYDIARVKIGQKVLLNLDSYKGQVFEGKVYKINPAMNERTRSFTVEASFVTKPPALYPNLTTEANIIIQAKKNALLIPREYLLDGSYVMTEDGKRVQVKTGLKDYKKVEILDGLTKDDVIVKPAE</sequence>
<protein>
    <submittedName>
        <fullName evidence="5">Efflux RND transporter periplasmic adaptor subunit</fullName>
    </submittedName>
</protein>
<dbReference type="SUPFAM" id="SSF111369">
    <property type="entry name" value="HlyD-like secretion proteins"/>
    <property type="match status" value="1"/>
</dbReference>
<dbReference type="Gene3D" id="2.40.30.170">
    <property type="match status" value="1"/>
</dbReference>
<evidence type="ECO:0000259" key="3">
    <source>
        <dbReference type="Pfam" id="PF25954"/>
    </source>
</evidence>
<dbReference type="PANTHER" id="PTHR30469">
    <property type="entry name" value="MULTIDRUG RESISTANCE PROTEIN MDTA"/>
    <property type="match status" value="1"/>
</dbReference>